<name>A0AAN2FC33_ENTAG</name>
<accession>A0AAN2FC33</accession>
<dbReference type="EMBL" id="OW970315">
    <property type="protein sequence ID" value="CAH6217717.1"/>
    <property type="molecule type" value="Genomic_DNA"/>
</dbReference>
<sequence>MQQMYQSQITMLQAQIAQLEQKQAEQDQPKSDSSSVSESKADGINRPTDTNKIDVYI</sequence>
<evidence type="ECO:0000256" key="1">
    <source>
        <dbReference type="SAM" id="MobiDB-lite"/>
    </source>
</evidence>
<feature type="region of interest" description="Disordered" evidence="1">
    <location>
        <begin position="18"/>
        <end position="57"/>
    </location>
</feature>
<dbReference type="AlphaFoldDB" id="A0AAN2FC33"/>
<dbReference type="Pfam" id="PF14282">
    <property type="entry name" value="FlxA"/>
    <property type="match status" value="1"/>
</dbReference>
<dbReference type="InterPro" id="IPR025577">
    <property type="entry name" value="FlxA"/>
</dbReference>
<evidence type="ECO:0008006" key="4">
    <source>
        <dbReference type="Google" id="ProtNLM"/>
    </source>
</evidence>
<protein>
    <recommendedName>
        <fullName evidence="4">FlxA protein</fullName>
    </recommendedName>
</protein>
<evidence type="ECO:0000313" key="2">
    <source>
        <dbReference type="EMBL" id="CAH6217717.1"/>
    </source>
</evidence>
<organism evidence="2 3">
    <name type="scientific">Enterobacter agglomerans</name>
    <name type="common">Erwinia herbicola</name>
    <name type="synonym">Pantoea agglomerans</name>
    <dbReference type="NCBI Taxonomy" id="549"/>
    <lineage>
        <taxon>Bacteria</taxon>
        <taxon>Pseudomonadati</taxon>
        <taxon>Pseudomonadota</taxon>
        <taxon>Gammaproteobacteria</taxon>
        <taxon>Enterobacterales</taxon>
        <taxon>Erwiniaceae</taxon>
        <taxon>Pantoea</taxon>
        <taxon>Pantoea agglomerans group</taxon>
    </lineage>
</organism>
<proteinExistence type="predicted"/>
<dbReference type="Proteomes" id="UP001158961">
    <property type="component" value="Chromosome"/>
</dbReference>
<gene>
    <name evidence="2" type="ORF">DAPPPG734_05760</name>
</gene>
<evidence type="ECO:0000313" key="3">
    <source>
        <dbReference type="Proteomes" id="UP001158961"/>
    </source>
</evidence>
<reference evidence="2" key="1">
    <citation type="submission" date="2022-05" db="EMBL/GenBank/DDBJ databases">
        <authorList>
            <person name="Pothier F. J."/>
        </authorList>
    </citation>
    <scope>NUCLEOTIDE SEQUENCE</scope>
    <source>
        <strain evidence="2">DAPP-PG734</strain>
    </source>
</reference>